<dbReference type="HOGENOM" id="CLU_2489828_0_0_1"/>
<evidence type="ECO:0000313" key="2">
    <source>
        <dbReference type="Proteomes" id="UP000014500"/>
    </source>
</evidence>
<protein>
    <recommendedName>
        <fullName evidence="3">Carboxypeptidase inhibitor</fullName>
    </recommendedName>
</protein>
<evidence type="ECO:0000313" key="1">
    <source>
        <dbReference type="EnsemblMetazoa" id="SMAR000888-PA"/>
    </source>
</evidence>
<dbReference type="EnsemblMetazoa" id="SMAR000888-RA">
    <property type="protein sequence ID" value="SMAR000888-PA"/>
    <property type="gene ID" value="SMAR000888"/>
</dbReference>
<reference evidence="2" key="1">
    <citation type="submission" date="2011-05" db="EMBL/GenBank/DDBJ databases">
        <authorList>
            <person name="Richards S.R."/>
            <person name="Qu J."/>
            <person name="Jiang H."/>
            <person name="Jhangiani S.N."/>
            <person name="Agravi P."/>
            <person name="Goodspeed R."/>
            <person name="Gross S."/>
            <person name="Mandapat C."/>
            <person name="Jackson L."/>
            <person name="Mathew T."/>
            <person name="Pu L."/>
            <person name="Thornton R."/>
            <person name="Saada N."/>
            <person name="Wilczek-Boney K.B."/>
            <person name="Lee S."/>
            <person name="Kovar C."/>
            <person name="Wu Y."/>
            <person name="Scherer S.E."/>
            <person name="Worley K.C."/>
            <person name="Muzny D.M."/>
            <person name="Gibbs R."/>
        </authorList>
    </citation>
    <scope>NUCLEOTIDE SEQUENCE</scope>
    <source>
        <strain evidence="2">Brora</strain>
    </source>
</reference>
<keyword evidence="2" id="KW-1185">Reference proteome</keyword>
<dbReference type="EMBL" id="JH430221">
    <property type="status" value="NOT_ANNOTATED_CDS"/>
    <property type="molecule type" value="Genomic_DNA"/>
</dbReference>
<dbReference type="PhylomeDB" id="T1IJ32"/>
<accession>T1IJ32</accession>
<dbReference type="Proteomes" id="UP000014500">
    <property type="component" value="Unassembled WGS sequence"/>
</dbReference>
<organism evidence="1 2">
    <name type="scientific">Strigamia maritima</name>
    <name type="common">European centipede</name>
    <name type="synonym">Geophilus maritimus</name>
    <dbReference type="NCBI Taxonomy" id="126957"/>
    <lineage>
        <taxon>Eukaryota</taxon>
        <taxon>Metazoa</taxon>
        <taxon>Ecdysozoa</taxon>
        <taxon>Arthropoda</taxon>
        <taxon>Myriapoda</taxon>
        <taxon>Chilopoda</taxon>
        <taxon>Pleurostigmophora</taxon>
        <taxon>Geophilomorpha</taxon>
        <taxon>Linotaeniidae</taxon>
        <taxon>Strigamia</taxon>
    </lineage>
</organism>
<sequence>PAVYNEENCLKEGGVCGQVEFCPKKDRKPGLCPLQQSGGVDCCATNPTDPNSTKCGRHGGECSTLNCGKSIEKGSVCPPGEKCCIWL</sequence>
<dbReference type="OMA" id="ICVESRQ"/>
<proteinExistence type="predicted"/>
<evidence type="ECO:0008006" key="3">
    <source>
        <dbReference type="Google" id="ProtNLM"/>
    </source>
</evidence>
<reference evidence="1" key="2">
    <citation type="submission" date="2015-02" db="UniProtKB">
        <authorList>
            <consortium name="EnsemblMetazoa"/>
        </authorList>
    </citation>
    <scope>IDENTIFICATION</scope>
</reference>
<dbReference type="AlphaFoldDB" id="T1IJ32"/>
<name>T1IJ32_STRMM</name>